<accession>U3BK12</accession>
<comment type="caution">
    <text evidence="3">The sequence shown here is derived from an EMBL/GenBank/DDBJ whole genome shotgun (WGS) entry which is preliminary data.</text>
</comment>
<proteinExistence type="predicted"/>
<dbReference type="STRING" id="1219065.VPR01S_05_02580"/>
<dbReference type="Proteomes" id="UP000016570">
    <property type="component" value="Unassembled WGS sequence"/>
</dbReference>
<dbReference type="AlphaFoldDB" id="U3BK12"/>
<evidence type="ECO:0000256" key="1">
    <source>
        <dbReference type="SAM" id="SignalP"/>
    </source>
</evidence>
<dbReference type="eggNOG" id="COG3184">
    <property type="taxonomic scope" value="Bacteria"/>
</dbReference>
<protein>
    <recommendedName>
        <fullName evidence="2">DUF2059 domain-containing protein</fullName>
    </recommendedName>
</protein>
<organism evidence="3 4">
    <name type="scientific">Vibrio proteolyticus NBRC 13287</name>
    <dbReference type="NCBI Taxonomy" id="1219065"/>
    <lineage>
        <taxon>Bacteria</taxon>
        <taxon>Pseudomonadati</taxon>
        <taxon>Pseudomonadota</taxon>
        <taxon>Gammaproteobacteria</taxon>
        <taxon>Vibrionales</taxon>
        <taxon>Vibrionaceae</taxon>
        <taxon>Vibrio</taxon>
    </lineage>
</organism>
<reference evidence="3 4" key="1">
    <citation type="submission" date="2013-09" db="EMBL/GenBank/DDBJ databases">
        <title>Whole genome shotgun sequence of Vibrio proteolyticus NBRC 13287.</title>
        <authorList>
            <person name="Isaki S."/>
            <person name="Hosoyama A."/>
            <person name="Numata M."/>
            <person name="Hashimoto M."/>
            <person name="Hosoyama Y."/>
            <person name="Tsuchikane K."/>
            <person name="Noguchi M."/>
            <person name="Hirakata S."/>
            <person name="Ichikawa N."/>
            <person name="Ohji S."/>
            <person name="Yamazoe A."/>
            <person name="Fujita N."/>
        </authorList>
    </citation>
    <scope>NUCLEOTIDE SEQUENCE [LARGE SCALE GENOMIC DNA]</scope>
    <source>
        <strain evidence="3 4">NBRC 13287</strain>
    </source>
</reference>
<evidence type="ECO:0000313" key="3">
    <source>
        <dbReference type="EMBL" id="GAD66963.1"/>
    </source>
</evidence>
<keyword evidence="1" id="KW-0732">Signal</keyword>
<sequence>MKCLNQTITLLIVLFSVNSWAGSHEDAAHELMDAMELNQLMSETIDSMLTMQLQSNPQLQPFESTMREFFATYMSGESLRDSFVELYMSAYTERELREITAFLKTPTGKKSIRLTPMLTAQGAAIGQQRVMENAHILEQMIREESERIKQLQGK</sequence>
<feature type="signal peptide" evidence="1">
    <location>
        <begin position="1"/>
        <end position="21"/>
    </location>
</feature>
<feature type="chain" id="PRO_5004640335" description="DUF2059 domain-containing protein" evidence="1">
    <location>
        <begin position="22"/>
        <end position="154"/>
    </location>
</feature>
<dbReference type="EMBL" id="BATJ01000005">
    <property type="protein sequence ID" value="GAD66963.1"/>
    <property type="molecule type" value="Genomic_DNA"/>
</dbReference>
<dbReference type="RefSeq" id="WP_021704938.1">
    <property type="nucleotide sequence ID" value="NZ_BATJ01000005.1"/>
</dbReference>
<gene>
    <name evidence="3" type="ORF">VPR01S_05_02580</name>
</gene>
<dbReference type="InterPro" id="IPR018637">
    <property type="entry name" value="DUF2059"/>
</dbReference>
<dbReference type="Pfam" id="PF09832">
    <property type="entry name" value="DUF2059"/>
    <property type="match status" value="1"/>
</dbReference>
<name>U3BK12_VIBPR</name>
<evidence type="ECO:0000313" key="4">
    <source>
        <dbReference type="Proteomes" id="UP000016570"/>
    </source>
</evidence>
<feature type="domain" description="DUF2059" evidence="2">
    <location>
        <begin position="78"/>
        <end position="133"/>
    </location>
</feature>
<keyword evidence="4" id="KW-1185">Reference proteome</keyword>
<evidence type="ECO:0000259" key="2">
    <source>
        <dbReference type="Pfam" id="PF09832"/>
    </source>
</evidence>